<dbReference type="Proteomes" id="UP001445335">
    <property type="component" value="Unassembled WGS sequence"/>
</dbReference>
<accession>A0AAW1S9Z5</accession>
<keyword evidence="1" id="KW-0812">Transmembrane</keyword>
<evidence type="ECO:0000313" key="3">
    <source>
        <dbReference type="Proteomes" id="UP001445335"/>
    </source>
</evidence>
<comment type="caution">
    <text evidence="2">The sequence shown here is derived from an EMBL/GenBank/DDBJ whole genome shotgun (WGS) entry which is preliminary data.</text>
</comment>
<dbReference type="EMBL" id="JALJOU010000007">
    <property type="protein sequence ID" value="KAK9842488.1"/>
    <property type="molecule type" value="Genomic_DNA"/>
</dbReference>
<gene>
    <name evidence="2" type="ORF">WJX81_002362</name>
</gene>
<dbReference type="AlphaFoldDB" id="A0AAW1S9Z5"/>
<name>A0AAW1S9Z5_9CHLO</name>
<keyword evidence="1" id="KW-0472">Membrane</keyword>
<keyword evidence="3" id="KW-1185">Reference proteome</keyword>
<evidence type="ECO:0000256" key="1">
    <source>
        <dbReference type="SAM" id="Phobius"/>
    </source>
</evidence>
<organism evidence="2 3">
    <name type="scientific">Elliptochloris bilobata</name>
    <dbReference type="NCBI Taxonomy" id="381761"/>
    <lineage>
        <taxon>Eukaryota</taxon>
        <taxon>Viridiplantae</taxon>
        <taxon>Chlorophyta</taxon>
        <taxon>core chlorophytes</taxon>
        <taxon>Trebouxiophyceae</taxon>
        <taxon>Trebouxiophyceae incertae sedis</taxon>
        <taxon>Elliptochloris clade</taxon>
        <taxon>Elliptochloris</taxon>
    </lineage>
</organism>
<evidence type="ECO:0000313" key="2">
    <source>
        <dbReference type="EMBL" id="KAK9842488.1"/>
    </source>
</evidence>
<keyword evidence="1" id="KW-1133">Transmembrane helix</keyword>
<sequence>MPRIVDDIPRRLPRSWPLLDRSFDAWGAAHAALQALWPPEGRGVPWALLFLALLVLAGLYEVAAFLTDALWGGGLDQETMLEQEASVRRVDALCEAEDAEAAAAQDRQRRLRMGLRLVQLRKAKKEALRAGAAEED</sequence>
<proteinExistence type="predicted"/>
<reference evidence="2 3" key="1">
    <citation type="journal article" date="2024" name="Nat. Commun.">
        <title>Phylogenomics reveals the evolutionary origins of lichenization in chlorophyte algae.</title>
        <authorList>
            <person name="Puginier C."/>
            <person name="Libourel C."/>
            <person name="Otte J."/>
            <person name="Skaloud P."/>
            <person name="Haon M."/>
            <person name="Grisel S."/>
            <person name="Petersen M."/>
            <person name="Berrin J.G."/>
            <person name="Delaux P.M."/>
            <person name="Dal Grande F."/>
            <person name="Keller J."/>
        </authorList>
    </citation>
    <scope>NUCLEOTIDE SEQUENCE [LARGE SCALE GENOMIC DNA]</scope>
    <source>
        <strain evidence="2 3">SAG 245.80</strain>
    </source>
</reference>
<protein>
    <submittedName>
        <fullName evidence="2">Uncharacterized protein</fullName>
    </submittedName>
</protein>
<feature type="transmembrane region" description="Helical" evidence="1">
    <location>
        <begin position="46"/>
        <end position="71"/>
    </location>
</feature>